<dbReference type="InterPro" id="IPR007252">
    <property type="entry name" value="Nup84/Nup107"/>
</dbReference>
<evidence type="ECO:0000256" key="3">
    <source>
        <dbReference type="ARBA" id="ARBA00022816"/>
    </source>
</evidence>
<organism evidence="8 9">
    <name type="scientific">Ensete ventricosum</name>
    <name type="common">Abyssinian banana</name>
    <name type="synonym">Musa ensete</name>
    <dbReference type="NCBI Taxonomy" id="4639"/>
    <lineage>
        <taxon>Eukaryota</taxon>
        <taxon>Viridiplantae</taxon>
        <taxon>Streptophyta</taxon>
        <taxon>Embryophyta</taxon>
        <taxon>Tracheophyta</taxon>
        <taxon>Spermatophyta</taxon>
        <taxon>Magnoliopsida</taxon>
        <taxon>Liliopsida</taxon>
        <taxon>Zingiberales</taxon>
        <taxon>Musaceae</taxon>
        <taxon>Ensete</taxon>
    </lineage>
</organism>
<dbReference type="AlphaFoldDB" id="A0A426YNZ8"/>
<keyword evidence="5" id="KW-0811">Translocation</keyword>
<comment type="subcellular location">
    <subcellularLocation>
        <location evidence="1">Nucleus</location>
        <location evidence="1">Nuclear pore complex</location>
    </subcellularLocation>
</comment>
<keyword evidence="4" id="KW-0653">Protein transport</keyword>
<sequence>MPIRFSFTSFALLFHDDQREYYACDATYRNWLKFELENATIAPAELSSEERDRAAATALETLDSSLSLLLREGNPWLNVSHDRTYDPTEDMHIELHATAMLCLPSGECMLPDATSCTTLTSALYSSVSEDDVLKRQLRVCELNRFQPGITMEISRLDAWYSSEDGSFRSPANYIVKGLCRRCCLPELILRCMQ</sequence>
<dbReference type="GO" id="GO:0031080">
    <property type="term" value="C:nuclear pore outer ring"/>
    <property type="evidence" value="ECO:0007669"/>
    <property type="project" value="TreeGrafter"/>
</dbReference>
<dbReference type="GO" id="GO:0017056">
    <property type="term" value="F:structural constituent of nuclear pore"/>
    <property type="evidence" value="ECO:0007669"/>
    <property type="project" value="InterPro"/>
</dbReference>
<dbReference type="GO" id="GO:0006406">
    <property type="term" value="P:mRNA export from nucleus"/>
    <property type="evidence" value="ECO:0007669"/>
    <property type="project" value="TreeGrafter"/>
</dbReference>
<evidence type="ECO:0000256" key="2">
    <source>
        <dbReference type="ARBA" id="ARBA00022448"/>
    </source>
</evidence>
<evidence type="ECO:0000256" key="1">
    <source>
        <dbReference type="ARBA" id="ARBA00004567"/>
    </source>
</evidence>
<keyword evidence="7" id="KW-0539">Nucleus</keyword>
<dbReference type="PANTHER" id="PTHR13003:SF2">
    <property type="entry name" value="NUCLEAR PORE COMPLEX PROTEIN NUP107"/>
    <property type="match status" value="1"/>
</dbReference>
<evidence type="ECO:0000313" key="9">
    <source>
        <dbReference type="Proteomes" id="UP000287651"/>
    </source>
</evidence>
<dbReference type="Proteomes" id="UP000287651">
    <property type="component" value="Unassembled WGS sequence"/>
</dbReference>
<keyword evidence="6" id="KW-0906">Nuclear pore complex</keyword>
<accession>A0A426YNZ8</accession>
<proteinExistence type="predicted"/>
<evidence type="ECO:0000256" key="7">
    <source>
        <dbReference type="ARBA" id="ARBA00023242"/>
    </source>
</evidence>
<evidence type="ECO:0000256" key="6">
    <source>
        <dbReference type="ARBA" id="ARBA00023132"/>
    </source>
</evidence>
<gene>
    <name evidence="8" type="ORF">B296_00049854</name>
</gene>
<dbReference type="GO" id="GO:0000973">
    <property type="term" value="P:post-transcriptional tethering of RNA polymerase II gene DNA at nuclear periphery"/>
    <property type="evidence" value="ECO:0007669"/>
    <property type="project" value="TreeGrafter"/>
</dbReference>
<reference evidence="8 9" key="1">
    <citation type="journal article" date="2014" name="Agronomy (Basel)">
        <title>A Draft Genome Sequence for Ensete ventricosum, the Drought-Tolerant Tree Against Hunger.</title>
        <authorList>
            <person name="Harrison J."/>
            <person name="Moore K.A."/>
            <person name="Paszkiewicz K."/>
            <person name="Jones T."/>
            <person name="Grant M."/>
            <person name="Ambacheew D."/>
            <person name="Muzemil S."/>
            <person name="Studholme D.J."/>
        </authorList>
    </citation>
    <scope>NUCLEOTIDE SEQUENCE [LARGE SCALE GENOMIC DNA]</scope>
</reference>
<protein>
    <submittedName>
        <fullName evidence="8">Uncharacterized protein</fullName>
    </submittedName>
</protein>
<name>A0A426YNZ8_ENSVE</name>
<feature type="non-terminal residue" evidence="8">
    <location>
        <position position="193"/>
    </location>
</feature>
<evidence type="ECO:0000256" key="5">
    <source>
        <dbReference type="ARBA" id="ARBA00023010"/>
    </source>
</evidence>
<keyword evidence="3" id="KW-0509">mRNA transport</keyword>
<dbReference type="PANTHER" id="PTHR13003">
    <property type="entry name" value="NUP107-RELATED"/>
    <property type="match status" value="1"/>
</dbReference>
<dbReference type="GO" id="GO:0006606">
    <property type="term" value="P:protein import into nucleus"/>
    <property type="evidence" value="ECO:0007669"/>
    <property type="project" value="TreeGrafter"/>
</dbReference>
<comment type="caution">
    <text evidence="8">The sequence shown here is derived from an EMBL/GenBank/DDBJ whole genome shotgun (WGS) entry which is preliminary data.</text>
</comment>
<evidence type="ECO:0000256" key="4">
    <source>
        <dbReference type="ARBA" id="ARBA00022927"/>
    </source>
</evidence>
<dbReference type="EMBL" id="AMZH03011140">
    <property type="protein sequence ID" value="RRT53438.1"/>
    <property type="molecule type" value="Genomic_DNA"/>
</dbReference>
<evidence type="ECO:0000313" key="8">
    <source>
        <dbReference type="EMBL" id="RRT53438.1"/>
    </source>
</evidence>
<keyword evidence="2" id="KW-0813">Transport</keyword>